<sequence>MNFSSQAIAALQKAFPINQTFLRGSLEFDELNRSYLSAIESDVTPAAIFRPKDKHEVFKFIQITQPYTCNGDAKFAIRGGGQQPTHACANIQDGITLDLGMLTGIEVKDDSVSIAAGERWGAVYERLLPLGLATSGSRSGKGGIGGLSLSGGLSFFSTREGFIADNVINYEVVLASGDIVNANEHENTDLLVALRGGGNNFGVVTRYDVRTFKQGPFWGGSVYYFTPSFPSQLEALVAELKNPNATAETHLMLSIGYAAQFGQTMCQNQLYYTQETERNPEVLEPFTNIQPQVDALYSMRKLKLVEAATEQTGDAMDRRRADVDALKAAADIYTAALDPIKTVEGLVCSLTLQPYPVSLLKKTAEAGGNSLGLDPAHGPLVSVLLITYWKHENDDEKVFQVMQSTLEKIKYDARSRNKTINYEFMNYAAAFQDPIDSYGAENKKKLQDVSKKYDPEGLFQKAVPGGFKLFT</sequence>
<dbReference type="Pfam" id="PF01565">
    <property type="entry name" value="FAD_binding_4"/>
    <property type="match status" value="1"/>
</dbReference>
<dbReference type="InterPro" id="IPR016166">
    <property type="entry name" value="FAD-bd_PCMH"/>
</dbReference>
<accession>A0A6A5XDP7</accession>
<keyword evidence="3" id="KW-0274">FAD</keyword>
<evidence type="ECO:0000256" key="1">
    <source>
        <dbReference type="ARBA" id="ARBA00005466"/>
    </source>
</evidence>
<dbReference type="PANTHER" id="PTHR42973">
    <property type="entry name" value="BINDING OXIDOREDUCTASE, PUTATIVE (AFU_ORTHOLOGUE AFUA_1G17690)-RELATED"/>
    <property type="match status" value="1"/>
</dbReference>
<dbReference type="InterPro" id="IPR016169">
    <property type="entry name" value="FAD-bd_PCMH_sub2"/>
</dbReference>
<evidence type="ECO:0000256" key="2">
    <source>
        <dbReference type="ARBA" id="ARBA00022630"/>
    </source>
</evidence>
<gene>
    <name evidence="6" type="ORF">BU24DRAFT_454435</name>
</gene>
<dbReference type="Gene3D" id="3.30.43.10">
    <property type="entry name" value="Uridine Diphospho-n-acetylenolpyruvylglucosamine Reductase, domain 2"/>
    <property type="match status" value="1"/>
</dbReference>
<dbReference type="Proteomes" id="UP000799778">
    <property type="component" value="Unassembled WGS sequence"/>
</dbReference>
<reference evidence="6" key="1">
    <citation type="journal article" date="2020" name="Stud. Mycol.">
        <title>101 Dothideomycetes genomes: a test case for predicting lifestyles and emergence of pathogens.</title>
        <authorList>
            <person name="Haridas S."/>
            <person name="Albert R."/>
            <person name="Binder M."/>
            <person name="Bloem J."/>
            <person name="Labutti K."/>
            <person name="Salamov A."/>
            <person name="Andreopoulos B."/>
            <person name="Baker S."/>
            <person name="Barry K."/>
            <person name="Bills G."/>
            <person name="Bluhm B."/>
            <person name="Cannon C."/>
            <person name="Castanera R."/>
            <person name="Culley D."/>
            <person name="Daum C."/>
            <person name="Ezra D."/>
            <person name="Gonzalez J."/>
            <person name="Henrissat B."/>
            <person name="Kuo A."/>
            <person name="Liang C."/>
            <person name="Lipzen A."/>
            <person name="Lutzoni F."/>
            <person name="Magnuson J."/>
            <person name="Mondo S."/>
            <person name="Nolan M."/>
            <person name="Ohm R."/>
            <person name="Pangilinan J."/>
            <person name="Park H.-J."/>
            <person name="Ramirez L."/>
            <person name="Alfaro M."/>
            <person name="Sun H."/>
            <person name="Tritt A."/>
            <person name="Yoshinaga Y."/>
            <person name="Zwiers L.-H."/>
            <person name="Turgeon B."/>
            <person name="Goodwin S."/>
            <person name="Spatafora J."/>
            <person name="Crous P."/>
            <person name="Grigoriev I."/>
        </authorList>
    </citation>
    <scope>NUCLEOTIDE SEQUENCE</scope>
    <source>
        <strain evidence="6">CBS 175.79</strain>
    </source>
</reference>
<dbReference type="InterPro" id="IPR036318">
    <property type="entry name" value="FAD-bd_PCMH-like_sf"/>
</dbReference>
<dbReference type="InterPro" id="IPR050416">
    <property type="entry name" value="FAD-linked_Oxidoreductase"/>
</dbReference>
<dbReference type="Gene3D" id="3.30.465.10">
    <property type="match status" value="1"/>
</dbReference>
<organism evidence="6 7">
    <name type="scientific">Aaosphaeria arxii CBS 175.79</name>
    <dbReference type="NCBI Taxonomy" id="1450172"/>
    <lineage>
        <taxon>Eukaryota</taxon>
        <taxon>Fungi</taxon>
        <taxon>Dikarya</taxon>
        <taxon>Ascomycota</taxon>
        <taxon>Pezizomycotina</taxon>
        <taxon>Dothideomycetes</taxon>
        <taxon>Pleosporomycetidae</taxon>
        <taxon>Pleosporales</taxon>
        <taxon>Pleosporales incertae sedis</taxon>
        <taxon>Aaosphaeria</taxon>
    </lineage>
</organism>
<evidence type="ECO:0000256" key="3">
    <source>
        <dbReference type="ARBA" id="ARBA00022827"/>
    </source>
</evidence>
<evidence type="ECO:0000313" key="6">
    <source>
        <dbReference type="EMBL" id="KAF2010894.1"/>
    </source>
</evidence>
<dbReference type="PROSITE" id="PS51387">
    <property type="entry name" value="FAD_PCMH"/>
    <property type="match status" value="1"/>
</dbReference>
<comment type="similarity">
    <text evidence="1">Belongs to the oxygen-dependent FAD-linked oxidoreductase family.</text>
</comment>
<protein>
    <submittedName>
        <fullName evidence="6">FAD-binding domain-containing protein</fullName>
    </submittedName>
</protein>
<keyword evidence="2" id="KW-0285">Flavoprotein</keyword>
<dbReference type="InterPro" id="IPR006094">
    <property type="entry name" value="Oxid_FAD_bind_N"/>
</dbReference>
<dbReference type="AlphaFoldDB" id="A0A6A5XDP7"/>
<dbReference type="GO" id="GO:0016491">
    <property type="term" value="F:oxidoreductase activity"/>
    <property type="evidence" value="ECO:0007669"/>
    <property type="project" value="UniProtKB-KW"/>
</dbReference>
<dbReference type="EMBL" id="ML978075">
    <property type="protein sequence ID" value="KAF2010894.1"/>
    <property type="molecule type" value="Genomic_DNA"/>
</dbReference>
<dbReference type="InterPro" id="IPR016167">
    <property type="entry name" value="FAD-bd_PCMH_sub1"/>
</dbReference>
<dbReference type="GeneID" id="54288714"/>
<dbReference type="OrthoDB" id="2151789at2759"/>
<keyword evidence="7" id="KW-1185">Reference proteome</keyword>
<evidence type="ECO:0000313" key="7">
    <source>
        <dbReference type="Proteomes" id="UP000799778"/>
    </source>
</evidence>
<evidence type="ECO:0000259" key="5">
    <source>
        <dbReference type="PROSITE" id="PS51387"/>
    </source>
</evidence>
<dbReference type="RefSeq" id="XP_033379233.1">
    <property type="nucleotide sequence ID" value="XM_033531317.1"/>
</dbReference>
<dbReference type="SUPFAM" id="SSF56176">
    <property type="entry name" value="FAD-binding/transporter-associated domain-like"/>
    <property type="match status" value="1"/>
</dbReference>
<evidence type="ECO:0000256" key="4">
    <source>
        <dbReference type="ARBA" id="ARBA00023002"/>
    </source>
</evidence>
<proteinExistence type="inferred from homology"/>
<dbReference type="Gene3D" id="3.40.462.20">
    <property type="match status" value="1"/>
</dbReference>
<dbReference type="GO" id="GO:0071949">
    <property type="term" value="F:FAD binding"/>
    <property type="evidence" value="ECO:0007669"/>
    <property type="project" value="InterPro"/>
</dbReference>
<dbReference type="PANTHER" id="PTHR42973:SF22">
    <property type="entry name" value="FAD-BINDING PCMH-TYPE DOMAIN-CONTAINING PROTEIN-RELATED"/>
    <property type="match status" value="1"/>
</dbReference>
<name>A0A6A5XDP7_9PLEO</name>
<keyword evidence="4" id="KW-0560">Oxidoreductase</keyword>
<feature type="domain" description="FAD-binding PCMH-type" evidence="5">
    <location>
        <begin position="41"/>
        <end position="214"/>
    </location>
</feature>